<comment type="caution">
    <text evidence="14">The sequence shown here is derived from an EMBL/GenBank/DDBJ whole genome shotgun (WGS) entry which is preliminary data.</text>
</comment>
<evidence type="ECO:0000256" key="10">
    <source>
        <dbReference type="PROSITE-ProRule" id="PRU00267"/>
    </source>
</evidence>
<feature type="compositionally biased region" description="Basic and acidic residues" evidence="12">
    <location>
        <begin position="636"/>
        <end position="648"/>
    </location>
</feature>
<feature type="compositionally biased region" description="Acidic residues" evidence="12">
    <location>
        <begin position="482"/>
        <end position="517"/>
    </location>
</feature>
<dbReference type="GO" id="GO:0035101">
    <property type="term" value="C:FACT complex"/>
    <property type="evidence" value="ECO:0007669"/>
    <property type="project" value="TreeGrafter"/>
</dbReference>
<dbReference type="InterPro" id="IPR036910">
    <property type="entry name" value="HMG_box_dom_sf"/>
</dbReference>
<dbReference type="Pfam" id="PF00505">
    <property type="entry name" value="HMG_box"/>
    <property type="match status" value="1"/>
</dbReference>
<dbReference type="GO" id="GO:0006281">
    <property type="term" value="P:DNA repair"/>
    <property type="evidence" value="ECO:0007669"/>
    <property type="project" value="UniProtKB-KW"/>
</dbReference>
<dbReference type="CDD" id="cd13230">
    <property type="entry name" value="PH1_SSRP1-like"/>
    <property type="match status" value="1"/>
</dbReference>
<dbReference type="Pfam" id="PF03531">
    <property type="entry name" value="SSrecog"/>
    <property type="match status" value="1"/>
</dbReference>
<dbReference type="GO" id="GO:0006260">
    <property type="term" value="P:DNA replication"/>
    <property type="evidence" value="ECO:0007669"/>
    <property type="project" value="UniProtKB-KW"/>
</dbReference>
<dbReference type="InterPro" id="IPR048993">
    <property type="entry name" value="SSRP1-like_PH1"/>
</dbReference>
<evidence type="ECO:0000256" key="8">
    <source>
        <dbReference type="ARBA" id="ARBA00023204"/>
    </source>
</evidence>
<dbReference type="SUPFAM" id="SSF47095">
    <property type="entry name" value="HMG-box"/>
    <property type="match status" value="1"/>
</dbReference>
<accession>A0AB34JRZ7</accession>
<dbReference type="EMBL" id="JBGBPQ010000005">
    <property type="protein sequence ID" value="KAL1523516.1"/>
    <property type="molecule type" value="Genomic_DNA"/>
</dbReference>
<dbReference type="InterPro" id="IPR000969">
    <property type="entry name" value="SSRP1/POB3"/>
</dbReference>
<keyword evidence="4 11" id="KW-0227">DNA damage</keyword>
<comment type="function">
    <text evidence="11">Component of the FACT complex, a general chromatin factor that acts to reorganize nucleosomes. The FACT complex is involved in multiple processes that require DNA as a template such as mRNA elongation, DNA replication and DNA repair. During transcription elongation the FACT complex acts as a histone chaperone that both destabilizes and restores nucleosomal structure. It facilitates the passage of RNA polymerase II and transcription by promoting the dissociation of one histone H2A-H2B dimer from the nucleosome, then subsequently promotes the reestablishment of the nucleosome following the passage of RNA polymerase II.</text>
</comment>
<dbReference type="Pfam" id="PF21103">
    <property type="entry name" value="PH1_SSRP1-like"/>
    <property type="match status" value="1"/>
</dbReference>
<evidence type="ECO:0000256" key="7">
    <source>
        <dbReference type="ARBA" id="ARBA00023163"/>
    </source>
</evidence>
<evidence type="ECO:0000256" key="3">
    <source>
        <dbReference type="ARBA" id="ARBA00022705"/>
    </source>
</evidence>
<keyword evidence="2 11" id="KW-0158">Chromosome</keyword>
<dbReference type="SUPFAM" id="SSF50729">
    <property type="entry name" value="PH domain-like"/>
    <property type="match status" value="1"/>
</dbReference>
<gene>
    <name evidence="14" type="ORF">AB1Y20_018453</name>
</gene>
<evidence type="ECO:0000256" key="5">
    <source>
        <dbReference type="ARBA" id="ARBA00023015"/>
    </source>
</evidence>
<feature type="compositionally biased region" description="Acidic residues" evidence="12">
    <location>
        <begin position="529"/>
        <end position="544"/>
    </location>
</feature>
<evidence type="ECO:0000256" key="6">
    <source>
        <dbReference type="ARBA" id="ARBA00023125"/>
    </source>
</evidence>
<dbReference type="AlphaFoldDB" id="A0AB34JRZ7"/>
<dbReference type="SMART" id="SM00398">
    <property type="entry name" value="HMG"/>
    <property type="match status" value="1"/>
</dbReference>
<dbReference type="SMART" id="SM01287">
    <property type="entry name" value="Rtt106"/>
    <property type="match status" value="1"/>
</dbReference>
<keyword evidence="5 11" id="KW-0805">Transcription regulation</keyword>
<organism evidence="14 15">
    <name type="scientific">Prymnesium parvum</name>
    <name type="common">Toxic golden alga</name>
    <dbReference type="NCBI Taxonomy" id="97485"/>
    <lineage>
        <taxon>Eukaryota</taxon>
        <taxon>Haptista</taxon>
        <taxon>Haptophyta</taxon>
        <taxon>Prymnesiophyceae</taxon>
        <taxon>Prymnesiales</taxon>
        <taxon>Prymnesiaceae</taxon>
        <taxon>Prymnesium</taxon>
    </lineage>
</organism>
<comment type="subcellular location">
    <subcellularLocation>
        <location evidence="11">Nucleus</location>
    </subcellularLocation>
    <subcellularLocation>
        <location evidence="11">Chromosome</location>
    </subcellularLocation>
</comment>
<dbReference type="InterPro" id="IPR050454">
    <property type="entry name" value="RTT106/SSRP1_HistChap/FACT"/>
</dbReference>
<evidence type="ECO:0000256" key="4">
    <source>
        <dbReference type="ARBA" id="ARBA00022763"/>
    </source>
</evidence>
<dbReference type="Pfam" id="PF17292">
    <property type="entry name" value="POB3_N"/>
    <property type="match status" value="1"/>
</dbReference>
<dbReference type="PANTHER" id="PTHR45849">
    <property type="entry name" value="FACT COMPLEX SUBUNIT SSRP1"/>
    <property type="match status" value="1"/>
</dbReference>
<evidence type="ECO:0000259" key="13">
    <source>
        <dbReference type="PROSITE" id="PS50118"/>
    </source>
</evidence>
<dbReference type="InterPro" id="IPR038167">
    <property type="entry name" value="SSRP1_sf"/>
</dbReference>
<dbReference type="PROSITE" id="PS50118">
    <property type="entry name" value="HMG_BOX_2"/>
    <property type="match status" value="1"/>
</dbReference>
<dbReference type="PANTHER" id="PTHR45849:SF1">
    <property type="entry name" value="FACT COMPLEX SUBUNIT SSRP1"/>
    <property type="match status" value="1"/>
</dbReference>
<dbReference type="Gene3D" id="2.30.29.220">
    <property type="entry name" value="Structure-specific recognition protein (SSRP1)"/>
    <property type="match status" value="1"/>
</dbReference>
<keyword evidence="9 10" id="KW-0539">Nucleus</keyword>
<dbReference type="CDD" id="cd01390">
    <property type="entry name" value="HMG-box_NHP6-like"/>
    <property type="match status" value="1"/>
</dbReference>
<keyword evidence="3 11" id="KW-0235">DNA replication</keyword>
<dbReference type="InterPro" id="IPR024954">
    <property type="entry name" value="SSRP1_DD"/>
</dbReference>
<evidence type="ECO:0000256" key="1">
    <source>
        <dbReference type="ARBA" id="ARBA00010060"/>
    </source>
</evidence>
<dbReference type="Gene3D" id="2.30.29.150">
    <property type="match status" value="1"/>
</dbReference>
<dbReference type="GO" id="GO:0003677">
    <property type="term" value="F:DNA binding"/>
    <property type="evidence" value="ECO:0007669"/>
    <property type="project" value="UniProtKB-UniRule"/>
</dbReference>
<evidence type="ECO:0000256" key="11">
    <source>
        <dbReference type="RuleBase" id="RU364013"/>
    </source>
</evidence>
<evidence type="ECO:0000313" key="14">
    <source>
        <dbReference type="EMBL" id="KAL1523516.1"/>
    </source>
</evidence>
<dbReference type="InterPro" id="IPR009071">
    <property type="entry name" value="HMG_box_dom"/>
</dbReference>
<keyword evidence="7 11" id="KW-0804">Transcription</keyword>
<keyword evidence="8 11" id="KW-0234">DNA repair</keyword>
<evidence type="ECO:0000256" key="12">
    <source>
        <dbReference type="SAM" id="MobiDB-lite"/>
    </source>
</evidence>
<comment type="similarity">
    <text evidence="1 11">Belongs to the SSRP1 family.</text>
</comment>
<dbReference type="InterPro" id="IPR011993">
    <property type="entry name" value="PH-like_dom_sf"/>
</dbReference>
<feature type="region of interest" description="Disordered" evidence="12">
    <location>
        <begin position="478"/>
        <end position="589"/>
    </location>
</feature>
<dbReference type="PRINTS" id="PR00887">
    <property type="entry name" value="SSRCOGNITION"/>
</dbReference>
<keyword evidence="15" id="KW-1185">Reference proteome</keyword>
<evidence type="ECO:0000313" key="15">
    <source>
        <dbReference type="Proteomes" id="UP001515480"/>
    </source>
</evidence>
<feature type="compositionally biased region" description="Basic and acidic residues" evidence="12">
    <location>
        <begin position="545"/>
        <end position="557"/>
    </location>
</feature>
<reference evidence="14 15" key="1">
    <citation type="journal article" date="2024" name="Science">
        <title>Giant polyketide synthase enzymes in the biosynthesis of giant marine polyether toxins.</title>
        <authorList>
            <person name="Fallon T.R."/>
            <person name="Shende V.V."/>
            <person name="Wierzbicki I.H."/>
            <person name="Pendleton A.L."/>
            <person name="Watervoot N.F."/>
            <person name="Auber R.P."/>
            <person name="Gonzalez D.J."/>
            <person name="Wisecaver J.H."/>
            <person name="Moore B.S."/>
        </authorList>
    </citation>
    <scope>NUCLEOTIDE SEQUENCE [LARGE SCALE GENOMIC DNA]</scope>
    <source>
        <strain evidence="14 15">12B1</strain>
    </source>
</reference>
<dbReference type="Gene3D" id="2.30.29.30">
    <property type="entry name" value="Pleckstrin-homology domain (PH domain)/Phosphotyrosine-binding domain (PTB)"/>
    <property type="match status" value="2"/>
</dbReference>
<dbReference type="FunFam" id="1.10.30.10:FF:000016">
    <property type="entry name" value="FACT complex subunit SSRP1"/>
    <property type="match status" value="1"/>
</dbReference>
<dbReference type="InterPro" id="IPR013719">
    <property type="entry name" value="RTT106/SPT16-like_middle_dom"/>
</dbReference>
<dbReference type="GO" id="GO:0031491">
    <property type="term" value="F:nucleosome binding"/>
    <property type="evidence" value="ECO:0007669"/>
    <property type="project" value="TreeGrafter"/>
</dbReference>
<evidence type="ECO:0000256" key="2">
    <source>
        <dbReference type="ARBA" id="ARBA00022454"/>
    </source>
</evidence>
<dbReference type="CDD" id="cd13231">
    <property type="entry name" value="PH2_SSRP1-like"/>
    <property type="match status" value="1"/>
</dbReference>
<dbReference type="InterPro" id="IPR035417">
    <property type="entry name" value="SSRP1/POB3_N"/>
</dbReference>
<dbReference type="Proteomes" id="UP001515480">
    <property type="component" value="Unassembled WGS sequence"/>
</dbReference>
<protein>
    <recommendedName>
        <fullName evidence="11">FACT complex subunit SSRP1</fullName>
    </recommendedName>
</protein>
<name>A0AB34JRZ7_PRYPA</name>
<proteinExistence type="inferred from homology"/>
<dbReference type="Gene3D" id="1.10.30.10">
    <property type="entry name" value="High mobility group box domain"/>
    <property type="match status" value="1"/>
</dbReference>
<evidence type="ECO:0000256" key="9">
    <source>
        <dbReference type="ARBA" id="ARBA00023242"/>
    </source>
</evidence>
<dbReference type="FunFam" id="2.30.29.150:FF:000001">
    <property type="entry name" value="Fact complex subunit ssrp1"/>
    <property type="match status" value="1"/>
</dbReference>
<dbReference type="Pfam" id="PF08512">
    <property type="entry name" value="Rttp106-like_middle"/>
    <property type="match status" value="1"/>
</dbReference>
<dbReference type="GO" id="GO:0042393">
    <property type="term" value="F:histone binding"/>
    <property type="evidence" value="ECO:0007669"/>
    <property type="project" value="TreeGrafter"/>
</dbReference>
<sequence length="686" mass="76902">MADSHQFGNILLGGKDQHYEENNGTLKVHANGFGWKSRKSGNVISISKADVLGVEWIKIPHGCQLKLRAKGGFVYKFNGFRPQDKDTIKEYCKEKLEIEMADAHLSYKGWNWGECAVEGGLLTFKVEDKVSIDLPLAEINQASAQGPQGKEKNEAVIEMADDDTVMPEDETLVEMRIFMPTGEEDELEGVTRVEAFVNEIKEQGYLEQAGTALASFEDVPIQVPRGRWEIEMFDRYMKLHGKTYDYKVLYTNVNSIYLLPKPDGYHMALCITLEHALRQGQTAYPHVVMQLPRDQPLSVTINLSEAEISERFDDKLEQTEEGDMPGVIAKVLSAFTKKKVGTLKKDGFNGGSKAEDDRSTAIRCSVKATEGHLYPLDKVFFFIANKPLFIEFEKVSSVEFNRVSAQQSTARTFDLTVHMKDSSSHQFVNLQRGVYKELYRFLTDKKIRIKNVRAETLMDDGGGDDDDEVNDPYLNQLQAEAGGDDDDDEESDDEDFAPGAESDVDEEYDEGEIDDEGANIKKKRSHEEQDGEGSEEDADSDEEEARPKKAKKDEPVKKAKPAPPAGKGQEKKKRAKKDKNAPKKAMSAYMFFMNKNRERIKAENPTATFGDLGKLAGAQWKEMNAEAREEYEVMARADKERQKREEAAYKAAQRAATAGSDDDEGPAAAAADEDDDDDDDDDDGEE</sequence>
<feature type="region of interest" description="Disordered" evidence="12">
    <location>
        <begin position="636"/>
        <end position="686"/>
    </location>
</feature>
<keyword evidence="6 10" id="KW-0238">DNA-binding</keyword>
<feature type="compositionally biased region" description="Low complexity" evidence="12">
    <location>
        <begin position="649"/>
        <end position="658"/>
    </location>
</feature>
<feature type="compositionally biased region" description="Acidic residues" evidence="12">
    <location>
        <begin position="660"/>
        <end position="686"/>
    </location>
</feature>
<feature type="domain" description="HMG box" evidence="13">
    <location>
        <begin position="582"/>
        <end position="650"/>
    </location>
</feature>
<feature type="DNA-binding region" description="HMG box" evidence="10">
    <location>
        <begin position="582"/>
        <end position="650"/>
    </location>
</feature>